<organism evidence="1 2">
    <name type="scientific">Coptis chinensis</name>
    <dbReference type="NCBI Taxonomy" id="261450"/>
    <lineage>
        <taxon>Eukaryota</taxon>
        <taxon>Viridiplantae</taxon>
        <taxon>Streptophyta</taxon>
        <taxon>Embryophyta</taxon>
        <taxon>Tracheophyta</taxon>
        <taxon>Spermatophyta</taxon>
        <taxon>Magnoliopsida</taxon>
        <taxon>Ranunculales</taxon>
        <taxon>Ranunculaceae</taxon>
        <taxon>Coptidoideae</taxon>
        <taxon>Coptis</taxon>
    </lineage>
</organism>
<accession>A0A835LK90</accession>
<keyword evidence="2" id="KW-1185">Reference proteome</keyword>
<dbReference type="AlphaFoldDB" id="A0A835LK90"/>
<proteinExistence type="predicted"/>
<reference evidence="1 2" key="1">
    <citation type="submission" date="2020-10" db="EMBL/GenBank/DDBJ databases">
        <title>The Coptis chinensis genome and diversification of protoberbering-type alkaloids.</title>
        <authorList>
            <person name="Wang B."/>
            <person name="Shu S."/>
            <person name="Song C."/>
            <person name="Liu Y."/>
        </authorList>
    </citation>
    <scope>NUCLEOTIDE SEQUENCE [LARGE SCALE GENOMIC DNA]</scope>
    <source>
        <strain evidence="1">HL-2020</strain>
        <tissue evidence="1">Leaf</tissue>
    </source>
</reference>
<comment type="caution">
    <text evidence="1">The sequence shown here is derived from an EMBL/GenBank/DDBJ whole genome shotgun (WGS) entry which is preliminary data.</text>
</comment>
<name>A0A835LK90_9MAGN</name>
<evidence type="ECO:0000313" key="2">
    <source>
        <dbReference type="Proteomes" id="UP000631114"/>
    </source>
</evidence>
<dbReference type="PANTHER" id="PTHR33144:SF46">
    <property type="entry name" value="OS04G0610000 PROTEIN"/>
    <property type="match status" value="1"/>
</dbReference>
<dbReference type="EMBL" id="JADFTS010000007">
    <property type="protein sequence ID" value="KAF9595567.1"/>
    <property type="molecule type" value="Genomic_DNA"/>
</dbReference>
<sequence length="329" mass="37653">MFAFEHLSSIDIDWTRNKFRLAWKEYKHELYNKYVKDQPPSIVKENPQDGIPLQDWRRFVDNCHSEKFKNTQQCHSFTHSFSRRRRVLDLSPTASFILGWTSLLIQRLHASSLRNSANRKNQKNSSCLGRKSAAVAREEMAMAKGVPESSIGRVESYKFIHKRKSGVAQDPELVVRKKLDNYTTLHPSSRDIDMDDALTQVLGPDSRGRFRGLGEGVCKTTLKKMKPVMQQNIALMEKNTSLEKKVLNEFIGKECDLRGGWPLRVVARGIVQDVDPTIEFGDRRLEEGNFKVYVNVIYDGMAALPLSHDRGNQSLARLLKEVLFGPKSC</sequence>
<dbReference type="InterPro" id="IPR004252">
    <property type="entry name" value="Probable_transposase_24"/>
</dbReference>
<dbReference type="Proteomes" id="UP000631114">
    <property type="component" value="Unassembled WGS sequence"/>
</dbReference>
<dbReference type="Pfam" id="PF03004">
    <property type="entry name" value="Transposase_24"/>
    <property type="match status" value="1"/>
</dbReference>
<dbReference type="PANTHER" id="PTHR33144">
    <property type="entry name" value="OS10G0409366 PROTEIN-RELATED"/>
    <property type="match status" value="1"/>
</dbReference>
<evidence type="ECO:0000313" key="1">
    <source>
        <dbReference type="EMBL" id="KAF9595567.1"/>
    </source>
</evidence>
<gene>
    <name evidence="1" type="ORF">IFM89_000704</name>
</gene>
<protein>
    <submittedName>
        <fullName evidence="1">Uncharacterized protein</fullName>
    </submittedName>
</protein>